<accession>K9TQF8</accession>
<sequence>MQEGSRLPMKTDSLFYQIFKQFPASFFELIHRSASDAAAYQFTSVELKQVAFRIDGVFLPKQEESTQPFYLVEVQFQPDDSLYYRIFGELFLYLKQNQPPHPWRVVVIYPNRRIEREQELQFSEMLELSRVSRIYLDELNDSNESLGIQVLQLVIQDTESAATERAKQLIARSQSQITSDEVRRQFIELIETIIVYKLPQKSREEIEAMLGLSELRQTKVYQEAFSEGKIEGKIEAIPKMIQKGISLEDIANILDLPLETVQQNIPNSEGKSST</sequence>
<reference evidence="1 2" key="1">
    <citation type="submission" date="2012-06" db="EMBL/GenBank/DDBJ databases">
        <title>Finished chromosome of genome of Oscillatoria acuminata PCC 6304.</title>
        <authorList>
            <consortium name="US DOE Joint Genome Institute"/>
            <person name="Gugger M."/>
            <person name="Coursin T."/>
            <person name="Rippka R."/>
            <person name="Tandeau De Marsac N."/>
            <person name="Huntemann M."/>
            <person name="Wei C.-L."/>
            <person name="Han J."/>
            <person name="Detter J.C."/>
            <person name="Han C."/>
            <person name="Tapia R."/>
            <person name="Davenport K."/>
            <person name="Daligault H."/>
            <person name="Erkkila T."/>
            <person name="Gu W."/>
            <person name="Munk A.C.C."/>
            <person name="Teshima H."/>
            <person name="Xu Y."/>
            <person name="Chain P."/>
            <person name="Chen A."/>
            <person name="Krypides N."/>
            <person name="Mavromatis K."/>
            <person name="Markowitz V."/>
            <person name="Szeto E."/>
            <person name="Ivanova N."/>
            <person name="Mikhailova N."/>
            <person name="Ovchinnikova G."/>
            <person name="Pagani I."/>
            <person name="Pati A."/>
            <person name="Goodwin L."/>
            <person name="Peters L."/>
            <person name="Pitluck S."/>
            <person name="Woyke T."/>
            <person name="Kerfeld C."/>
        </authorList>
    </citation>
    <scope>NUCLEOTIDE SEQUENCE [LARGE SCALE GENOMIC DNA]</scope>
    <source>
        <strain evidence="1 2">PCC 6304</strain>
    </source>
</reference>
<protein>
    <recommendedName>
        <fullName evidence="3">Rpn family recombination-promoting nuclease/putative transposase</fullName>
    </recommendedName>
</protein>
<dbReference type="NCBIfam" id="TIGR01784">
    <property type="entry name" value="T_den_put_tspse"/>
    <property type="match status" value="1"/>
</dbReference>
<dbReference type="AlphaFoldDB" id="K9TQF8"/>
<dbReference type="PATRIC" id="fig|56110.3.peg.6288"/>
<dbReference type="Proteomes" id="UP000010367">
    <property type="component" value="Chromosome"/>
</dbReference>
<dbReference type="InParanoid" id="K9TQF8"/>
<keyword evidence="2" id="KW-1185">Reference proteome</keyword>
<evidence type="ECO:0000313" key="2">
    <source>
        <dbReference type="Proteomes" id="UP000010367"/>
    </source>
</evidence>
<dbReference type="InterPro" id="IPR022573">
    <property type="entry name" value="DUF2887"/>
</dbReference>
<dbReference type="PANTHER" id="PTHR35586">
    <property type="entry name" value="SLL1691 PROTEIN"/>
    <property type="match status" value="1"/>
</dbReference>
<dbReference type="InterPro" id="IPR010106">
    <property type="entry name" value="RpnA"/>
</dbReference>
<dbReference type="STRING" id="56110.Oscil6304_5141"/>
<dbReference type="KEGG" id="oac:Oscil6304_5141"/>
<evidence type="ECO:0000313" key="1">
    <source>
        <dbReference type="EMBL" id="AFY84643.1"/>
    </source>
</evidence>
<name>K9TQF8_9CYAN</name>
<evidence type="ECO:0008006" key="3">
    <source>
        <dbReference type="Google" id="ProtNLM"/>
    </source>
</evidence>
<dbReference type="HOGENOM" id="CLU_069065_0_0_3"/>
<proteinExistence type="predicted"/>
<dbReference type="eggNOG" id="COG5464">
    <property type="taxonomic scope" value="Bacteria"/>
</dbReference>
<gene>
    <name evidence="1" type="ORF">Oscil6304_5141</name>
</gene>
<dbReference type="EMBL" id="CP003607">
    <property type="protein sequence ID" value="AFY84643.1"/>
    <property type="molecule type" value="Genomic_DNA"/>
</dbReference>
<dbReference type="PANTHER" id="PTHR35586:SF2">
    <property type="entry name" value="SLL1542 PROTEIN"/>
    <property type="match status" value="1"/>
</dbReference>
<dbReference type="Pfam" id="PF11103">
    <property type="entry name" value="DUF2887"/>
    <property type="match status" value="1"/>
</dbReference>
<organism evidence="1 2">
    <name type="scientific">Oscillatoria acuminata PCC 6304</name>
    <dbReference type="NCBI Taxonomy" id="56110"/>
    <lineage>
        <taxon>Bacteria</taxon>
        <taxon>Bacillati</taxon>
        <taxon>Cyanobacteriota</taxon>
        <taxon>Cyanophyceae</taxon>
        <taxon>Oscillatoriophycideae</taxon>
        <taxon>Oscillatoriales</taxon>
        <taxon>Oscillatoriaceae</taxon>
        <taxon>Oscillatoria</taxon>
    </lineage>
</organism>